<dbReference type="PANTHER" id="PTHR43948:SF10">
    <property type="entry name" value="MRJ, ISOFORM E"/>
    <property type="match status" value="1"/>
</dbReference>
<dbReference type="PANTHER" id="PTHR43948">
    <property type="entry name" value="DNAJ HOMOLOG SUBFAMILY B"/>
    <property type="match status" value="1"/>
</dbReference>
<organism evidence="4 5">
    <name type="scientific">Stephanodiscus triporus</name>
    <dbReference type="NCBI Taxonomy" id="2934178"/>
    <lineage>
        <taxon>Eukaryota</taxon>
        <taxon>Sar</taxon>
        <taxon>Stramenopiles</taxon>
        <taxon>Ochrophyta</taxon>
        <taxon>Bacillariophyta</taxon>
        <taxon>Coscinodiscophyceae</taxon>
        <taxon>Thalassiosirophycidae</taxon>
        <taxon>Stephanodiscales</taxon>
        <taxon>Stephanodiscaceae</taxon>
        <taxon>Stephanodiscus</taxon>
    </lineage>
</organism>
<dbReference type="PRINTS" id="PR00625">
    <property type="entry name" value="JDOMAIN"/>
</dbReference>
<dbReference type="InterPro" id="IPR001623">
    <property type="entry name" value="DnaJ_domain"/>
</dbReference>
<accession>A0ABD3PIB8</accession>
<dbReference type="InterPro" id="IPR036426">
    <property type="entry name" value="Bulb-type_lectin_dom_sf"/>
</dbReference>
<dbReference type="SMART" id="SM00271">
    <property type="entry name" value="DnaJ"/>
    <property type="match status" value="1"/>
</dbReference>
<proteinExistence type="predicted"/>
<dbReference type="Pfam" id="PF00226">
    <property type="entry name" value="DnaJ"/>
    <property type="match status" value="1"/>
</dbReference>
<evidence type="ECO:0000259" key="3">
    <source>
        <dbReference type="PROSITE" id="PS50076"/>
    </source>
</evidence>
<feature type="region of interest" description="Disordered" evidence="1">
    <location>
        <begin position="581"/>
        <end position="604"/>
    </location>
</feature>
<dbReference type="InterPro" id="IPR018253">
    <property type="entry name" value="DnaJ_domain_CS"/>
</dbReference>
<dbReference type="CDD" id="cd06257">
    <property type="entry name" value="DnaJ"/>
    <property type="match status" value="1"/>
</dbReference>
<feature type="compositionally biased region" description="Basic and acidic residues" evidence="1">
    <location>
        <begin position="63"/>
        <end position="76"/>
    </location>
</feature>
<comment type="caution">
    <text evidence="4">The sequence shown here is derived from an EMBL/GenBank/DDBJ whole genome shotgun (WGS) entry which is preliminary data.</text>
</comment>
<feature type="compositionally biased region" description="Polar residues" evidence="1">
    <location>
        <begin position="587"/>
        <end position="604"/>
    </location>
</feature>
<dbReference type="PROSITE" id="PS00636">
    <property type="entry name" value="DNAJ_1"/>
    <property type="match status" value="1"/>
</dbReference>
<sequence length="872" mass="100128">MATQPRHQHGLAVACTFALFTLGTHRKCDDLEVGRERQQLVSCWPMWSTSSLLARAASTSPTNEKRAEPHSSDGRGEPTTNISRPLNYYELLNLEAPDTHRRPRTYTLHNRKQRTTYRSKITTNDIKKAYRKMAQLYHPDKASRHNKNMTKEEATSRFAEIAEAYQVLVDPAQRYDYDWELLEMEEEYERDRLMLEEEQRELRKQQSRDNQHEGRQDDGNYYVDKGDDFSLYDKIRNGASNFHAWKDGLNLDPWAVFEEFFFQDSSADDNSFHHQKEAQYPHSYESNPHRPSPPADHARIQPRVSETTVHRGYDPYFGADLYTVLRREEYIRNSNYDGEYYYQILGQDFISGTRVDPYTGFTMQEYYSAVTEPYFVEEGYSKLGSEGRGENTNYKDDANLKFPNQYDRHQTQQREAAHRKSQYKLYEEESFTPRDSDLDPWISSNGNYRAVLTASCELLIIRHNKEQNQGRSSSTTEDDDVDTVIWSSDTYIPYSRAHGCHLTLNSIGRLVLSVDYGSGLGSVGNTILWNTPLPPVVPHWSHDEDRNAKQRPITFQYYASLDDDGVIAIYRVRERVGGGADFGETGKQGNTRNVHSVSPDINTPQGERVKYTQIKLQIRPMFDKLSVLYHRLSMASLQQGQTKAAVMWDQVRYNVGRILSGRPWTASTMSTEDHQPGFDNASHECIYATSSVGCLAPGRNAIHLSRKIARSIQFSVQSMDFYLENFLSALVEPSSDYDYDDYDNAYNSHSGYESSFVDDEDEDLLDTLLRVTGAAGAQLGKAGMHGIHAARLKMKQGKKLAGKMVGKMKKRETAIAVYIIAFYAVGLLQKPGTATFWEVLMKWQGKSMWENLKWTRHDLRLVDAIADTTLLQ</sequence>
<name>A0ABD3PIB8_9STRA</name>
<dbReference type="Gene3D" id="2.90.10.10">
    <property type="entry name" value="Bulb-type lectin domain"/>
    <property type="match status" value="1"/>
</dbReference>
<dbReference type="AlphaFoldDB" id="A0ABD3PIB8"/>
<dbReference type="EMBL" id="JALLAZ020000781">
    <property type="protein sequence ID" value="KAL3787379.1"/>
    <property type="molecule type" value="Genomic_DNA"/>
</dbReference>
<evidence type="ECO:0000256" key="2">
    <source>
        <dbReference type="SAM" id="SignalP"/>
    </source>
</evidence>
<dbReference type="PROSITE" id="PS50076">
    <property type="entry name" value="DNAJ_2"/>
    <property type="match status" value="1"/>
</dbReference>
<feature type="signal peptide" evidence="2">
    <location>
        <begin position="1"/>
        <end position="23"/>
    </location>
</feature>
<feature type="region of interest" description="Disordered" evidence="1">
    <location>
        <begin position="271"/>
        <end position="298"/>
    </location>
</feature>
<feature type="region of interest" description="Disordered" evidence="1">
    <location>
        <begin position="55"/>
        <end position="83"/>
    </location>
</feature>
<dbReference type="Gene3D" id="1.10.287.110">
    <property type="entry name" value="DnaJ domain"/>
    <property type="match status" value="1"/>
</dbReference>
<feature type="region of interest" description="Disordered" evidence="1">
    <location>
        <begin position="199"/>
        <end position="221"/>
    </location>
</feature>
<evidence type="ECO:0000256" key="1">
    <source>
        <dbReference type="SAM" id="MobiDB-lite"/>
    </source>
</evidence>
<protein>
    <recommendedName>
        <fullName evidence="3">J domain-containing protein</fullName>
    </recommendedName>
</protein>
<reference evidence="4 5" key="1">
    <citation type="submission" date="2024-10" db="EMBL/GenBank/DDBJ databases">
        <title>Updated reference genomes for cyclostephanoid diatoms.</title>
        <authorList>
            <person name="Roberts W.R."/>
            <person name="Alverson A.J."/>
        </authorList>
    </citation>
    <scope>NUCLEOTIDE SEQUENCE [LARGE SCALE GENOMIC DNA]</scope>
    <source>
        <strain evidence="4 5">AJA276-08</strain>
    </source>
</reference>
<evidence type="ECO:0000313" key="5">
    <source>
        <dbReference type="Proteomes" id="UP001530315"/>
    </source>
</evidence>
<dbReference type="InterPro" id="IPR036869">
    <property type="entry name" value="J_dom_sf"/>
</dbReference>
<feature type="chain" id="PRO_5044827609" description="J domain-containing protein" evidence="2">
    <location>
        <begin position="24"/>
        <end position="872"/>
    </location>
</feature>
<feature type="domain" description="J" evidence="3">
    <location>
        <begin position="87"/>
        <end position="181"/>
    </location>
</feature>
<gene>
    <name evidence="4" type="ORF">ACHAW5_008425</name>
</gene>
<dbReference type="Proteomes" id="UP001530315">
    <property type="component" value="Unassembled WGS sequence"/>
</dbReference>
<keyword evidence="5" id="KW-1185">Reference proteome</keyword>
<keyword evidence="2" id="KW-0732">Signal</keyword>
<evidence type="ECO:0000313" key="4">
    <source>
        <dbReference type="EMBL" id="KAL3787379.1"/>
    </source>
</evidence>
<dbReference type="SUPFAM" id="SSF46565">
    <property type="entry name" value="Chaperone J-domain"/>
    <property type="match status" value="1"/>
</dbReference>